<evidence type="ECO:0000313" key="3">
    <source>
        <dbReference type="EMBL" id="QNM00411.1"/>
    </source>
</evidence>
<accession>A0A7G9FPC9</accession>
<feature type="transmembrane region" description="Helical" evidence="1">
    <location>
        <begin position="90"/>
        <end position="110"/>
    </location>
</feature>
<dbReference type="InterPro" id="IPR002931">
    <property type="entry name" value="Transglutaminase-like"/>
</dbReference>
<proteinExistence type="predicted"/>
<dbReference type="InterPro" id="IPR038765">
    <property type="entry name" value="Papain-like_cys_pep_sf"/>
</dbReference>
<gene>
    <name evidence="3" type="ORF">H9Q76_03780</name>
</gene>
<feature type="transmembrane region" description="Helical" evidence="1">
    <location>
        <begin position="247"/>
        <end position="268"/>
    </location>
</feature>
<keyword evidence="4" id="KW-1185">Reference proteome</keyword>
<keyword evidence="1" id="KW-0812">Transmembrane</keyword>
<keyword evidence="1" id="KW-0472">Membrane</keyword>
<feature type="transmembrane region" description="Helical" evidence="1">
    <location>
        <begin position="145"/>
        <end position="166"/>
    </location>
</feature>
<dbReference type="Pfam" id="PF01841">
    <property type="entry name" value="Transglut_core"/>
    <property type="match status" value="1"/>
</dbReference>
<name>A0A7G9FPC9_9FIRM</name>
<evidence type="ECO:0000259" key="2">
    <source>
        <dbReference type="SMART" id="SM00460"/>
    </source>
</evidence>
<feature type="transmembrane region" description="Helical" evidence="1">
    <location>
        <begin position="173"/>
        <end position="190"/>
    </location>
</feature>
<keyword evidence="1" id="KW-1133">Transmembrane helix</keyword>
<dbReference type="Proteomes" id="UP000515819">
    <property type="component" value="Chromosome"/>
</dbReference>
<feature type="transmembrane region" description="Helical" evidence="1">
    <location>
        <begin position="36"/>
        <end position="56"/>
    </location>
</feature>
<reference evidence="3 4" key="1">
    <citation type="submission" date="2020-08" db="EMBL/GenBank/DDBJ databases">
        <authorList>
            <person name="Liu C."/>
            <person name="Sun Q."/>
        </authorList>
    </citation>
    <scope>NUCLEOTIDE SEQUENCE [LARGE SCALE GENOMIC DNA]</scope>
    <source>
        <strain evidence="3 4">NSJ-4</strain>
    </source>
</reference>
<feature type="transmembrane region" description="Helical" evidence="1">
    <location>
        <begin position="653"/>
        <end position="681"/>
    </location>
</feature>
<feature type="domain" description="Transglutaminase-like" evidence="2">
    <location>
        <begin position="512"/>
        <end position="607"/>
    </location>
</feature>
<dbReference type="KEGG" id="wcp:H9Q76_03780"/>
<dbReference type="PANTHER" id="PTHR42736:SF1">
    <property type="entry name" value="PROTEIN-GLUTAMINE GAMMA-GLUTAMYLTRANSFERASE"/>
    <property type="match status" value="1"/>
</dbReference>
<dbReference type="SUPFAM" id="SSF54001">
    <property type="entry name" value="Cysteine proteinases"/>
    <property type="match status" value="1"/>
</dbReference>
<dbReference type="PANTHER" id="PTHR42736">
    <property type="entry name" value="PROTEIN-GLUTAMINE GAMMA-GLUTAMYLTRANSFERASE"/>
    <property type="match status" value="1"/>
</dbReference>
<dbReference type="InterPro" id="IPR052901">
    <property type="entry name" value="Bact_TGase-like"/>
</dbReference>
<dbReference type="EMBL" id="CP060632">
    <property type="protein sequence ID" value="QNM00411.1"/>
    <property type="molecule type" value="Genomic_DNA"/>
</dbReference>
<evidence type="ECO:0000313" key="4">
    <source>
        <dbReference type="Proteomes" id="UP000515819"/>
    </source>
</evidence>
<feature type="transmembrane region" description="Helical" evidence="1">
    <location>
        <begin position="196"/>
        <end position="215"/>
    </location>
</feature>
<dbReference type="Gene3D" id="3.10.620.30">
    <property type="match status" value="1"/>
</dbReference>
<dbReference type="AlphaFoldDB" id="A0A7G9FPC9"/>
<feature type="transmembrane region" description="Helical" evidence="1">
    <location>
        <begin position="62"/>
        <end position="83"/>
    </location>
</feature>
<dbReference type="SMART" id="SM00460">
    <property type="entry name" value="TGc"/>
    <property type="match status" value="1"/>
</dbReference>
<organism evidence="3 4">
    <name type="scientific">Wujia chipingensis</name>
    <dbReference type="NCBI Taxonomy" id="2763670"/>
    <lineage>
        <taxon>Bacteria</taxon>
        <taxon>Bacillati</taxon>
        <taxon>Bacillota</taxon>
        <taxon>Clostridia</taxon>
        <taxon>Lachnospirales</taxon>
        <taxon>Lachnospiraceae</taxon>
        <taxon>Wujia</taxon>
    </lineage>
</organism>
<dbReference type="RefSeq" id="WP_117780295.1">
    <property type="nucleotide sequence ID" value="NZ_CP060632.1"/>
</dbReference>
<protein>
    <submittedName>
        <fullName evidence="3">Transglutaminase domain-containing protein</fullName>
    </submittedName>
</protein>
<sequence length="778" mass="88183">MAKKKHADTIESMELCEGVYLQEEFFEKKENRVLTLLLKGFIVYLLSMGSIGFYLTAFDISFHVGLCHALILLTSLGCAMLYYRLMVENLGYLFLFVTFAFLVFTFRDYINSGFYAIVNITVDNAAQYFDVDIQRLYEEKIGNRYVTVTFVALFIGIVLDILLNVYISRRMQYVTAIVIIMCLNLIPLYLTMEPDLLYVLMMLAGVAMAIIFKAGKHYSPQVSVKRSNAQFQVQGKKKKEVAYVYDVKAMVQAGVLAVVTAILVVTAASSFRPKESFNVGYTGNKYKDLTMAAMSTLLVDGFEGLYHRTGTNGGVGGGKLGEVSTVYLDNQTDLVVKMAPYTSNRIYLKSFTGVRYNPYANEWTPMSEIRNYDGMDTSAEVRSLKEQYEENREGSAKATMEIQCVGVYPQLYQPYYTADAEAIRNGYTITYYPRVAGNRASVTSESVAYNDMDLYVPEENLEAVSQVASELGTIGTTDHVIEELKNYYQENYPYTVRPGKTPKKKDFVNYFLLENKKGYCSYFASAAVLIFRYMGIPARYVEGYAIDYDQILSGELVDGADYADYYDGYSEIGETAYVKVDVTDADAHAWVEVYDPVIGWYPVDVTPSSSDDEDITNFWDEFADFMGGDESGSDTVTENGNALTIPDNLMRNIVYGLAVIAAGFVVFLLGKQFVLWMLFYIRFAKASYNDKLILYYSRMVKRYEKRHTEFATCKNYENQIQYMLTHMAQGEARTELEPQAGTVIEILNIAGFSNQSVEEATYKKTQEYLKKLRRAAEK</sequence>
<evidence type="ECO:0000256" key="1">
    <source>
        <dbReference type="SAM" id="Phobius"/>
    </source>
</evidence>